<dbReference type="CDD" id="cd06257">
    <property type="entry name" value="DnaJ"/>
    <property type="match status" value="1"/>
</dbReference>
<dbReference type="InterPro" id="IPR036869">
    <property type="entry name" value="J_dom_sf"/>
</dbReference>
<dbReference type="Gene3D" id="1.10.287.110">
    <property type="entry name" value="DnaJ domain"/>
    <property type="match status" value="1"/>
</dbReference>
<dbReference type="STRING" id="3068.D8U6N1"/>
<evidence type="ECO:0000313" key="3">
    <source>
        <dbReference type="EMBL" id="EFJ44743.1"/>
    </source>
</evidence>
<dbReference type="PROSITE" id="PS50076">
    <property type="entry name" value="DNAJ_2"/>
    <property type="match status" value="1"/>
</dbReference>
<dbReference type="PRINTS" id="PR00625">
    <property type="entry name" value="JDOMAIN"/>
</dbReference>
<dbReference type="EMBL" id="GL378362">
    <property type="protein sequence ID" value="EFJ44743.1"/>
    <property type="molecule type" value="Genomic_DNA"/>
</dbReference>
<evidence type="ECO:0000259" key="2">
    <source>
        <dbReference type="PROSITE" id="PS50076"/>
    </source>
</evidence>
<dbReference type="PANTHER" id="PTHR43096:SF58">
    <property type="entry name" value="CHAPERONE DNAJ-DOMAIN SUPERFAMILY PROTEIN"/>
    <property type="match status" value="1"/>
</dbReference>
<reference evidence="3 4" key="1">
    <citation type="journal article" date="2010" name="Science">
        <title>Genomic analysis of organismal complexity in the multicellular green alga Volvox carteri.</title>
        <authorList>
            <person name="Prochnik S.E."/>
            <person name="Umen J."/>
            <person name="Nedelcu A.M."/>
            <person name="Hallmann A."/>
            <person name="Miller S.M."/>
            <person name="Nishii I."/>
            <person name="Ferris P."/>
            <person name="Kuo A."/>
            <person name="Mitros T."/>
            <person name="Fritz-Laylin L.K."/>
            <person name="Hellsten U."/>
            <person name="Chapman J."/>
            <person name="Simakov O."/>
            <person name="Rensing S.A."/>
            <person name="Terry A."/>
            <person name="Pangilinan J."/>
            <person name="Kapitonov V."/>
            <person name="Jurka J."/>
            <person name="Salamov A."/>
            <person name="Shapiro H."/>
            <person name="Schmutz J."/>
            <person name="Grimwood J."/>
            <person name="Lindquist E."/>
            <person name="Lucas S."/>
            <person name="Grigoriev I.V."/>
            <person name="Schmitt R."/>
            <person name="Kirk D."/>
            <person name="Rokhsar D.S."/>
        </authorList>
    </citation>
    <scope>NUCLEOTIDE SEQUENCE [LARGE SCALE GENOMIC DNA]</scope>
    <source>
        <strain evidence="4">f. Nagariensis / Eve</strain>
    </source>
</reference>
<dbReference type="InterPro" id="IPR018253">
    <property type="entry name" value="DnaJ_domain_CS"/>
</dbReference>
<dbReference type="PANTHER" id="PTHR43096">
    <property type="entry name" value="DNAJ HOMOLOG 1, MITOCHONDRIAL-RELATED"/>
    <property type="match status" value="1"/>
</dbReference>
<dbReference type="GO" id="GO:0042026">
    <property type="term" value="P:protein refolding"/>
    <property type="evidence" value="ECO:0007669"/>
    <property type="project" value="TreeGrafter"/>
</dbReference>
<dbReference type="Pfam" id="PF00226">
    <property type="entry name" value="DnaJ"/>
    <property type="match status" value="1"/>
</dbReference>
<dbReference type="InParanoid" id="D8U6N1"/>
<feature type="compositionally biased region" description="Polar residues" evidence="1">
    <location>
        <begin position="259"/>
        <end position="268"/>
    </location>
</feature>
<dbReference type="GO" id="GO:0051082">
    <property type="term" value="F:unfolded protein binding"/>
    <property type="evidence" value="ECO:0007669"/>
    <property type="project" value="TreeGrafter"/>
</dbReference>
<dbReference type="SUPFAM" id="SSF46565">
    <property type="entry name" value="Chaperone J-domain"/>
    <property type="match status" value="1"/>
</dbReference>
<gene>
    <name evidence="3" type="primary">dnj46</name>
    <name evidence="3" type="ORF">VOLCADRAFT_95119</name>
</gene>
<name>D8U6N1_VOLCA</name>
<feature type="region of interest" description="Disordered" evidence="1">
    <location>
        <begin position="196"/>
        <end position="293"/>
    </location>
</feature>
<feature type="compositionally biased region" description="Low complexity" evidence="1">
    <location>
        <begin position="238"/>
        <end position="258"/>
    </location>
</feature>
<dbReference type="AlphaFoldDB" id="D8U6N1"/>
<dbReference type="GO" id="GO:0005737">
    <property type="term" value="C:cytoplasm"/>
    <property type="evidence" value="ECO:0007669"/>
    <property type="project" value="TreeGrafter"/>
</dbReference>
<feature type="compositionally biased region" description="Basic and acidic residues" evidence="1">
    <location>
        <begin position="217"/>
        <end position="230"/>
    </location>
</feature>
<dbReference type="RefSeq" id="XP_002954319.1">
    <property type="nucleotide sequence ID" value="XM_002954273.1"/>
</dbReference>
<evidence type="ECO:0000313" key="4">
    <source>
        <dbReference type="Proteomes" id="UP000001058"/>
    </source>
</evidence>
<dbReference type="InterPro" id="IPR001623">
    <property type="entry name" value="DnaJ_domain"/>
</dbReference>
<dbReference type="eggNOG" id="KOG0714">
    <property type="taxonomic scope" value="Eukaryota"/>
</dbReference>
<dbReference type="OrthoDB" id="10250354at2759"/>
<feature type="compositionally biased region" description="Low complexity" evidence="1">
    <location>
        <begin position="283"/>
        <end position="293"/>
    </location>
</feature>
<dbReference type="SMART" id="SM00271">
    <property type="entry name" value="DnaJ"/>
    <property type="match status" value="1"/>
</dbReference>
<dbReference type="GeneID" id="9624170"/>
<accession>D8U6N1</accession>
<evidence type="ECO:0000256" key="1">
    <source>
        <dbReference type="SAM" id="MobiDB-lite"/>
    </source>
</evidence>
<feature type="domain" description="J" evidence="2">
    <location>
        <begin position="80"/>
        <end position="144"/>
    </location>
</feature>
<sequence>MTRAARRRISWPRGGGLKCLLQNARGSGNAVLGHLKEKPVSGCQLPCNASAGLPTCPHPCRAALRRGRRATVVCNAAAKNFYDILGVSPTASERDIKSAYRKLAMKLHPDVNKAPDAQKRFMEVKVAYETLSDSKQRGEYDRRLRMDDLVRELEKEFTAWVNERDRSGKSKSLLEELEDIGEELLDFLEETLGIKDEKPESRASGGSGATSQNAPPRDTRSAAERFDDIWRQYGDGATPGYSTSSTGRSSTTAGNSATKAGNSNTASGTKKDASSGSQRREGSSSSSSTSSNG</sequence>
<feature type="compositionally biased region" description="Basic and acidic residues" evidence="1">
    <location>
        <begin position="269"/>
        <end position="282"/>
    </location>
</feature>
<dbReference type="Proteomes" id="UP000001058">
    <property type="component" value="Unassembled WGS sequence"/>
</dbReference>
<proteinExistence type="predicted"/>
<organism evidence="4">
    <name type="scientific">Volvox carteri f. nagariensis</name>
    <dbReference type="NCBI Taxonomy" id="3068"/>
    <lineage>
        <taxon>Eukaryota</taxon>
        <taxon>Viridiplantae</taxon>
        <taxon>Chlorophyta</taxon>
        <taxon>core chlorophytes</taxon>
        <taxon>Chlorophyceae</taxon>
        <taxon>CS clade</taxon>
        <taxon>Chlamydomonadales</taxon>
        <taxon>Volvocaceae</taxon>
        <taxon>Volvox</taxon>
    </lineage>
</organism>
<dbReference type="PROSITE" id="PS00636">
    <property type="entry name" value="DNAJ_1"/>
    <property type="match status" value="1"/>
</dbReference>
<keyword evidence="4" id="KW-1185">Reference proteome</keyword>
<dbReference type="KEGG" id="vcn:VOLCADRAFT_95119"/>
<protein>
    <submittedName>
        <fullName evidence="3">Molecular chaperone</fullName>
    </submittedName>
</protein>